<dbReference type="Pfam" id="PF20469">
    <property type="entry name" value="OLD-like_TOPRIM"/>
    <property type="match status" value="1"/>
</dbReference>
<dbReference type="InterPro" id="IPR027417">
    <property type="entry name" value="P-loop_NTPase"/>
</dbReference>
<dbReference type="InterPro" id="IPR041685">
    <property type="entry name" value="AAA_GajA/Old/RecF-like"/>
</dbReference>
<comment type="caution">
    <text evidence="3">The sequence shown here is derived from an EMBL/GenBank/DDBJ whole genome shotgun (WGS) entry which is preliminary data.</text>
</comment>
<gene>
    <name evidence="3" type="ORF">IAA81_08290</name>
</gene>
<dbReference type="InterPro" id="IPR051396">
    <property type="entry name" value="Bact_Antivir_Def_Nuclease"/>
</dbReference>
<evidence type="ECO:0000313" key="4">
    <source>
        <dbReference type="Proteomes" id="UP000823638"/>
    </source>
</evidence>
<organism evidence="3 4">
    <name type="scientific">Candidatus Gallitreponema excrementavium</name>
    <dbReference type="NCBI Taxonomy" id="2840840"/>
    <lineage>
        <taxon>Bacteria</taxon>
        <taxon>Pseudomonadati</taxon>
        <taxon>Spirochaetota</taxon>
        <taxon>Spirochaetia</taxon>
        <taxon>Spirochaetales</taxon>
        <taxon>Candidatus Gallitreponema</taxon>
    </lineage>
</organism>
<feature type="domain" description="OLD protein-like TOPRIM" evidence="2">
    <location>
        <begin position="252"/>
        <end position="317"/>
    </location>
</feature>
<reference evidence="3" key="1">
    <citation type="submission" date="2020-10" db="EMBL/GenBank/DDBJ databases">
        <authorList>
            <person name="Gilroy R."/>
        </authorList>
    </citation>
    <scope>NUCLEOTIDE SEQUENCE</scope>
    <source>
        <strain evidence="3">10532</strain>
    </source>
</reference>
<dbReference type="AlphaFoldDB" id="A0A9D9HQQ6"/>
<feature type="domain" description="Endonuclease GajA/Old nuclease/RecF-like AAA" evidence="1">
    <location>
        <begin position="135"/>
        <end position="203"/>
    </location>
</feature>
<evidence type="ECO:0000259" key="1">
    <source>
        <dbReference type="Pfam" id="PF13175"/>
    </source>
</evidence>
<evidence type="ECO:0000259" key="2">
    <source>
        <dbReference type="Pfam" id="PF20469"/>
    </source>
</evidence>
<reference evidence="3" key="2">
    <citation type="journal article" date="2021" name="PeerJ">
        <title>Extensive microbial diversity within the chicken gut microbiome revealed by metagenomics and culture.</title>
        <authorList>
            <person name="Gilroy R."/>
            <person name="Ravi A."/>
            <person name="Getino M."/>
            <person name="Pursley I."/>
            <person name="Horton D.L."/>
            <person name="Alikhan N.F."/>
            <person name="Baker D."/>
            <person name="Gharbi K."/>
            <person name="Hall N."/>
            <person name="Watson M."/>
            <person name="Adriaenssens E.M."/>
            <person name="Foster-Nyarko E."/>
            <person name="Jarju S."/>
            <person name="Secka A."/>
            <person name="Antonio M."/>
            <person name="Oren A."/>
            <person name="Chaudhuri R.R."/>
            <person name="La Ragione R."/>
            <person name="Hildebrand F."/>
            <person name="Pallen M.J."/>
        </authorList>
    </citation>
    <scope>NUCLEOTIDE SEQUENCE</scope>
    <source>
        <strain evidence="3">10532</strain>
    </source>
</reference>
<name>A0A9D9HQQ6_9SPIR</name>
<dbReference type="PANTHER" id="PTHR43581">
    <property type="entry name" value="ATP/GTP PHOSPHATASE"/>
    <property type="match status" value="1"/>
</dbReference>
<proteinExistence type="predicted"/>
<dbReference type="Gene3D" id="3.40.50.300">
    <property type="entry name" value="P-loop containing nucleotide triphosphate hydrolases"/>
    <property type="match status" value="1"/>
</dbReference>
<dbReference type="Pfam" id="PF13175">
    <property type="entry name" value="AAA_15"/>
    <property type="match status" value="1"/>
</dbReference>
<dbReference type="InterPro" id="IPR034139">
    <property type="entry name" value="TOPRIM_OLD"/>
</dbReference>
<dbReference type="EMBL" id="JADIMM010000094">
    <property type="protein sequence ID" value="MBO8458205.1"/>
    <property type="molecule type" value="Genomic_DNA"/>
</dbReference>
<dbReference type="SUPFAM" id="SSF52540">
    <property type="entry name" value="P-loop containing nucleoside triphosphate hydrolases"/>
    <property type="match status" value="1"/>
</dbReference>
<dbReference type="PANTHER" id="PTHR43581:SF2">
    <property type="entry name" value="EXCINUCLEASE ATPASE SUBUNIT"/>
    <property type="match status" value="1"/>
</dbReference>
<protein>
    <submittedName>
        <fullName evidence="3">AAA family ATPase</fullName>
    </submittedName>
</protein>
<evidence type="ECO:0000313" key="3">
    <source>
        <dbReference type="EMBL" id="MBO8458205.1"/>
    </source>
</evidence>
<dbReference type="Proteomes" id="UP000823638">
    <property type="component" value="Unassembled WGS sequence"/>
</dbReference>
<accession>A0A9D9HQQ6</accession>
<sequence length="515" mass="59251">MIYLPVEISLPFLWENEVFKKSDWNSINLFVGPNGSGKTIIAGELFKILQKEGYKPDFLLAERLITETDSSPDGKKHRDVFRLLKADSLLKEKVETVISAMFKKSIYLDEKNGHLIPMVKDIIRNSEYNLRKGECHGLKEIITLLTTIYDSSSKSIILDEPELHLHPQFQFFLINEIRKLAGNPLKEPGKKLFFIITHSPYFIDLRSPEDFRGIVLCHTGGIPTYCESPDLDDFRVMKRFLPRFNTHHKQFFFSDNPVFVEGYTDQQVFTILIDSLSLSFDYPGSCIIDVGGKDELGVFYTICRMLGTGARIITDLDSLFKGKLRDVLCADSRPRLWLNKEGKELYPEILLGRKKITLDSLIQQLEGLLIQIGRAVSKINSRNHEVQDFVQRIGFFYSSRGKVEDLDTFKTVLSQGLELLGDKLVNLLPEKSRKLVPLCIRLKSLILRAGEEARVYILPRGCIEHYYTQTRVEYMPISGKDKLFHQERDYLISQSPKTLREEYPELIGIIQKALD</sequence>